<dbReference type="Pfam" id="PF01084">
    <property type="entry name" value="Ribosomal_S18"/>
    <property type="match status" value="1"/>
</dbReference>
<dbReference type="GO" id="GO:0070181">
    <property type="term" value="F:small ribosomal subunit rRNA binding"/>
    <property type="evidence" value="ECO:0007669"/>
    <property type="project" value="TreeGrafter"/>
</dbReference>
<dbReference type="PANTHER" id="PTHR13479:SF40">
    <property type="entry name" value="SMALL RIBOSOMAL SUBUNIT PROTEIN BS18M"/>
    <property type="match status" value="1"/>
</dbReference>
<name>A0A1G2HWH1_9BACT</name>
<dbReference type="HAMAP" id="MF_00270">
    <property type="entry name" value="Ribosomal_bS18"/>
    <property type="match status" value="1"/>
</dbReference>
<dbReference type="SUPFAM" id="SSF46911">
    <property type="entry name" value="Ribosomal protein S18"/>
    <property type="match status" value="1"/>
</dbReference>
<evidence type="ECO:0000313" key="6">
    <source>
        <dbReference type="EMBL" id="OGZ66904.1"/>
    </source>
</evidence>
<dbReference type="PRINTS" id="PR00974">
    <property type="entry name" value="RIBOSOMALS18"/>
</dbReference>
<dbReference type="GO" id="GO:0005840">
    <property type="term" value="C:ribosome"/>
    <property type="evidence" value="ECO:0007669"/>
    <property type="project" value="UniProtKB-KW"/>
</dbReference>
<keyword evidence="3 4" id="KW-0687">Ribonucleoprotein</keyword>
<protein>
    <recommendedName>
        <fullName evidence="4">Small ribosomal subunit protein bS18</fullName>
    </recommendedName>
</protein>
<evidence type="ECO:0000256" key="4">
    <source>
        <dbReference type="HAMAP-Rule" id="MF_00270"/>
    </source>
</evidence>
<evidence type="ECO:0000256" key="1">
    <source>
        <dbReference type="ARBA" id="ARBA00005589"/>
    </source>
</evidence>
<keyword evidence="4" id="KW-0694">RNA-binding</keyword>
<dbReference type="AlphaFoldDB" id="A0A1G2HWH1"/>
<evidence type="ECO:0000256" key="2">
    <source>
        <dbReference type="ARBA" id="ARBA00022980"/>
    </source>
</evidence>
<dbReference type="GO" id="GO:0006412">
    <property type="term" value="P:translation"/>
    <property type="evidence" value="ECO:0007669"/>
    <property type="project" value="UniProtKB-UniRule"/>
</dbReference>
<gene>
    <name evidence="4" type="primary">rpsR</name>
    <name evidence="6" type="ORF">A3D35_00400</name>
</gene>
<comment type="function">
    <text evidence="4">Binds as a heterodimer with protein bS6 to the central domain of the 16S rRNA, where it helps stabilize the platform of the 30S subunit.</text>
</comment>
<sequence>MTCYLCQKNITEVDYKDAQMLSKFISGFYKIKPRKKTGLCSHHQRQIATAIKRARQMSILPYTPR</sequence>
<keyword evidence="2 4" id="KW-0689">Ribosomal protein</keyword>
<dbReference type="InterPro" id="IPR036870">
    <property type="entry name" value="Ribosomal_bS18_sf"/>
</dbReference>
<keyword evidence="4" id="KW-0699">rRNA-binding</keyword>
<dbReference type="PANTHER" id="PTHR13479">
    <property type="entry name" value="30S RIBOSOMAL PROTEIN S18"/>
    <property type="match status" value="1"/>
</dbReference>
<dbReference type="EMBL" id="MHOS01000050">
    <property type="protein sequence ID" value="OGZ66904.1"/>
    <property type="molecule type" value="Genomic_DNA"/>
</dbReference>
<proteinExistence type="inferred from homology"/>
<comment type="similarity">
    <text evidence="1 4 5">Belongs to the bacterial ribosomal protein bS18 family.</text>
</comment>
<dbReference type="Proteomes" id="UP000176421">
    <property type="component" value="Unassembled WGS sequence"/>
</dbReference>
<evidence type="ECO:0000256" key="3">
    <source>
        <dbReference type="ARBA" id="ARBA00023274"/>
    </source>
</evidence>
<dbReference type="GO" id="GO:1990904">
    <property type="term" value="C:ribonucleoprotein complex"/>
    <property type="evidence" value="ECO:0007669"/>
    <property type="project" value="UniProtKB-KW"/>
</dbReference>
<evidence type="ECO:0000313" key="7">
    <source>
        <dbReference type="Proteomes" id="UP000176421"/>
    </source>
</evidence>
<comment type="caution">
    <text evidence="6">The sequence shown here is derived from an EMBL/GenBank/DDBJ whole genome shotgun (WGS) entry which is preliminary data.</text>
</comment>
<dbReference type="NCBIfam" id="TIGR00165">
    <property type="entry name" value="S18"/>
    <property type="match status" value="1"/>
</dbReference>
<dbReference type="Gene3D" id="4.10.640.10">
    <property type="entry name" value="Ribosomal protein S18"/>
    <property type="match status" value="1"/>
</dbReference>
<accession>A0A1G2HWH1</accession>
<dbReference type="InterPro" id="IPR001648">
    <property type="entry name" value="Ribosomal_bS18"/>
</dbReference>
<comment type="subunit">
    <text evidence="4">Part of the 30S ribosomal subunit. Forms a tight heterodimer with protein bS6.</text>
</comment>
<dbReference type="STRING" id="1802206.A3D35_00400"/>
<evidence type="ECO:0000256" key="5">
    <source>
        <dbReference type="RuleBase" id="RU003910"/>
    </source>
</evidence>
<reference evidence="6 7" key="1">
    <citation type="journal article" date="2016" name="Nat. Commun.">
        <title>Thousands of microbial genomes shed light on interconnected biogeochemical processes in an aquifer system.</title>
        <authorList>
            <person name="Anantharaman K."/>
            <person name="Brown C.T."/>
            <person name="Hug L.A."/>
            <person name="Sharon I."/>
            <person name="Castelle C.J."/>
            <person name="Probst A.J."/>
            <person name="Thomas B.C."/>
            <person name="Singh A."/>
            <person name="Wilkins M.J."/>
            <person name="Karaoz U."/>
            <person name="Brodie E.L."/>
            <person name="Williams K.H."/>
            <person name="Hubbard S.S."/>
            <person name="Banfield J.F."/>
        </authorList>
    </citation>
    <scope>NUCLEOTIDE SEQUENCE [LARGE SCALE GENOMIC DNA]</scope>
</reference>
<dbReference type="GO" id="GO:0003735">
    <property type="term" value="F:structural constituent of ribosome"/>
    <property type="evidence" value="ECO:0007669"/>
    <property type="project" value="InterPro"/>
</dbReference>
<organism evidence="6 7">
    <name type="scientific">Candidatus Staskawiczbacteria bacterium RIFCSPHIGHO2_02_FULL_34_9</name>
    <dbReference type="NCBI Taxonomy" id="1802206"/>
    <lineage>
        <taxon>Bacteria</taxon>
        <taxon>Candidatus Staskawicziibacteriota</taxon>
    </lineage>
</organism>